<evidence type="ECO:0000313" key="1">
    <source>
        <dbReference type="WBParaSite" id="SSLN_0002076901-mRNA-1"/>
    </source>
</evidence>
<accession>A0A183TU77</accession>
<protein>
    <submittedName>
        <fullName evidence="1">Uncharacterized protein</fullName>
    </submittedName>
</protein>
<reference evidence="1" key="1">
    <citation type="submission" date="2016-06" db="UniProtKB">
        <authorList>
            <consortium name="WormBaseParasite"/>
        </authorList>
    </citation>
    <scope>IDENTIFICATION</scope>
</reference>
<sequence>LEEVGAGYTFFWSGQSKAERRGAGVAFAIWNNIVGRLPCLPQGINNRLMSLRLPLQGDKFTTNISAYVPPMTSSDAAKAKFYEDLPTWAFRLSPPEQTSCEIAALYSNGCGRCRTPG</sequence>
<dbReference type="WBParaSite" id="SSLN_0002076901-mRNA-1">
    <property type="protein sequence ID" value="SSLN_0002076901-mRNA-1"/>
    <property type="gene ID" value="SSLN_0002076901"/>
</dbReference>
<name>A0A183TU77_SCHSO</name>
<organism evidence="1">
    <name type="scientific">Schistocephalus solidus</name>
    <name type="common">Tapeworm</name>
    <dbReference type="NCBI Taxonomy" id="70667"/>
    <lineage>
        <taxon>Eukaryota</taxon>
        <taxon>Metazoa</taxon>
        <taxon>Spiralia</taxon>
        <taxon>Lophotrochozoa</taxon>
        <taxon>Platyhelminthes</taxon>
        <taxon>Cestoda</taxon>
        <taxon>Eucestoda</taxon>
        <taxon>Diphyllobothriidea</taxon>
        <taxon>Diphyllobothriidae</taxon>
        <taxon>Schistocephalus</taxon>
    </lineage>
</organism>
<proteinExistence type="predicted"/>
<dbReference type="AlphaFoldDB" id="A0A183TU77"/>